<feature type="site" description="Transition state stabilizer" evidence="21">
    <location>
        <position position="413"/>
    </location>
</feature>
<dbReference type="Pfam" id="PF01433">
    <property type="entry name" value="Peptidase_M1"/>
    <property type="match status" value="1"/>
</dbReference>
<keyword evidence="15 22" id="KW-0482">Metalloprotease</keyword>
<dbReference type="InterPro" id="IPR042097">
    <property type="entry name" value="Aminopeptidase_N-like_N_sf"/>
</dbReference>
<evidence type="ECO:0000256" key="4">
    <source>
        <dbReference type="ARBA" id="ARBA00022438"/>
    </source>
</evidence>
<reference evidence="27" key="1">
    <citation type="journal article" date="2016" name="Sci. Rep.">
        <title>Molecular characterization of firefly nuptial gifts: a multi-omics approach sheds light on postcopulatory sexual selection.</title>
        <authorList>
            <person name="Al-Wathiqui N."/>
            <person name="Fallon T.R."/>
            <person name="South A."/>
            <person name="Weng J.K."/>
            <person name="Lewis S.M."/>
        </authorList>
    </citation>
    <scope>NUCLEOTIDE SEQUENCE</scope>
</reference>
<dbReference type="GO" id="GO:0005615">
    <property type="term" value="C:extracellular space"/>
    <property type="evidence" value="ECO:0007669"/>
    <property type="project" value="TreeGrafter"/>
</dbReference>
<dbReference type="CDD" id="cd09601">
    <property type="entry name" value="M1_APN-Q_like"/>
    <property type="match status" value="1"/>
</dbReference>
<dbReference type="InterPro" id="IPR050344">
    <property type="entry name" value="Peptidase_M1_aminopeptidases"/>
</dbReference>
<evidence type="ECO:0000256" key="8">
    <source>
        <dbReference type="ARBA" id="ARBA00022692"/>
    </source>
</evidence>
<evidence type="ECO:0000256" key="10">
    <source>
        <dbReference type="ARBA" id="ARBA00022729"/>
    </source>
</evidence>
<organism evidence="27">
    <name type="scientific">Photinus pyralis</name>
    <name type="common">Common eastern firefly</name>
    <name type="synonym">Lampyris pyralis</name>
    <dbReference type="NCBI Taxonomy" id="7054"/>
    <lineage>
        <taxon>Eukaryota</taxon>
        <taxon>Metazoa</taxon>
        <taxon>Ecdysozoa</taxon>
        <taxon>Arthropoda</taxon>
        <taxon>Hexapoda</taxon>
        <taxon>Insecta</taxon>
        <taxon>Pterygota</taxon>
        <taxon>Neoptera</taxon>
        <taxon>Endopterygota</taxon>
        <taxon>Coleoptera</taxon>
        <taxon>Polyphaga</taxon>
        <taxon>Elateriformia</taxon>
        <taxon>Elateroidea</taxon>
        <taxon>Lampyridae</taxon>
        <taxon>Lampyrinae</taxon>
        <taxon>Photinus</taxon>
    </lineage>
</organism>
<dbReference type="EMBL" id="GEZM01027939">
    <property type="protein sequence ID" value="JAV86571.1"/>
    <property type="molecule type" value="Transcribed_RNA"/>
</dbReference>
<evidence type="ECO:0000256" key="9">
    <source>
        <dbReference type="ARBA" id="ARBA00022723"/>
    </source>
</evidence>
<keyword evidence="9 20" id="KW-0479">Metal-binding</keyword>
<evidence type="ECO:0000256" key="5">
    <source>
        <dbReference type="ARBA" id="ARBA00022475"/>
    </source>
</evidence>
<evidence type="ECO:0000313" key="28">
    <source>
        <dbReference type="EMBL" id="KAB0800742.1"/>
    </source>
</evidence>
<keyword evidence="6" id="KW-0336">GPI-anchor</keyword>
<dbReference type="GO" id="GO:0005737">
    <property type="term" value="C:cytoplasm"/>
    <property type="evidence" value="ECO:0007669"/>
    <property type="project" value="TreeGrafter"/>
</dbReference>
<dbReference type="SUPFAM" id="SSF63737">
    <property type="entry name" value="Leukotriene A4 hydrolase N-terminal domain"/>
    <property type="match status" value="1"/>
</dbReference>
<dbReference type="Pfam" id="PF17900">
    <property type="entry name" value="Peptidase_M1_N"/>
    <property type="match status" value="1"/>
</dbReference>
<dbReference type="InterPro" id="IPR034016">
    <property type="entry name" value="M1_APN-typ"/>
</dbReference>
<dbReference type="InParanoid" id="A0A1Y1MLM2"/>
<dbReference type="GO" id="GO:0098552">
    <property type="term" value="C:side of membrane"/>
    <property type="evidence" value="ECO:0007669"/>
    <property type="project" value="UniProtKB-KW"/>
</dbReference>
<evidence type="ECO:0000256" key="15">
    <source>
        <dbReference type="ARBA" id="ARBA00023049"/>
    </source>
</evidence>
<comment type="subcellular location">
    <subcellularLocation>
        <location evidence="2">Cell membrane</location>
        <topology evidence="2">Lipid-anchor</topology>
        <topology evidence="2">GPI-anchor</topology>
    </subcellularLocation>
    <subcellularLocation>
        <location evidence="1">Membrane</location>
        <topology evidence="1">Single-pass type II membrane protein</topology>
    </subcellularLocation>
</comment>
<evidence type="ECO:0000256" key="3">
    <source>
        <dbReference type="ARBA" id="ARBA00010136"/>
    </source>
</evidence>
<feature type="signal peptide" evidence="23">
    <location>
        <begin position="1"/>
        <end position="19"/>
    </location>
</feature>
<evidence type="ECO:0000256" key="12">
    <source>
        <dbReference type="ARBA" id="ARBA00022833"/>
    </source>
</evidence>
<evidence type="ECO:0000256" key="19">
    <source>
        <dbReference type="PIRSR" id="PIRSR634016-1"/>
    </source>
</evidence>
<keyword evidence="16" id="KW-0472">Membrane</keyword>
<evidence type="ECO:0000256" key="2">
    <source>
        <dbReference type="ARBA" id="ARBA00004609"/>
    </source>
</evidence>
<evidence type="ECO:0000256" key="13">
    <source>
        <dbReference type="ARBA" id="ARBA00022968"/>
    </source>
</evidence>
<dbReference type="GO" id="GO:0005886">
    <property type="term" value="C:plasma membrane"/>
    <property type="evidence" value="ECO:0007669"/>
    <property type="project" value="UniProtKB-SubCell"/>
</dbReference>
<dbReference type="Gene3D" id="2.60.40.1730">
    <property type="entry name" value="tricorn interacting facor f3 domain"/>
    <property type="match status" value="1"/>
</dbReference>
<dbReference type="PANTHER" id="PTHR11533:SF290">
    <property type="entry name" value="AMINOPEPTIDASE"/>
    <property type="match status" value="1"/>
</dbReference>
<feature type="chain" id="PRO_5033750313" description="Aminopeptidase" evidence="23">
    <location>
        <begin position="20"/>
        <end position="901"/>
    </location>
</feature>
<dbReference type="InterPro" id="IPR024571">
    <property type="entry name" value="ERAP1-like_C_dom"/>
</dbReference>
<dbReference type="GO" id="GO:0042277">
    <property type="term" value="F:peptide binding"/>
    <property type="evidence" value="ECO:0007669"/>
    <property type="project" value="TreeGrafter"/>
</dbReference>
<dbReference type="GO" id="GO:0043171">
    <property type="term" value="P:peptide catabolic process"/>
    <property type="evidence" value="ECO:0007669"/>
    <property type="project" value="TreeGrafter"/>
</dbReference>
<dbReference type="InterPro" id="IPR045357">
    <property type="entry name" value="Aminopeptidase_N-like_N"/>
</dbReference>
<feature type="active site" description="Proton acceptor" evidence="19">
    <location>
        <position position="330"/>
    </location>
</feature>
<reference evidence="28" key="3">
    <citation type="submission" date="2019-08" db="EMBL/GenBank/DDBJ databases">
        <authorList>
            <consortium name="Photinus pyralis genome working group"/>
            <person name="Fallon T.R."/>
            <person name="Sander Lower S.E."/>
            <person name="Weng J.-K."/>
        </authorList>
    </citation>
    <scope>NUCLEOTIDE SEQUENCE</scope>
    <source>
        <strain evidence="28">1611_PpyrPB1</strain>
        <tissue evidence="28">Whole body</tissue>
    </source>
</reference>
<evidence type="ECO:0000256" key="14">
    <source>
        <dbReference type="ARBA" id="ARBA00022989"/>
    </source>
</evidence>
<keyword evidence="12 20" id="KW-0862">Zinc</keyword>
<dbReference type="OrthoDB" id="510539at2759"/>
<reference evidence="28 29" key="2">
    <citation type="journal article" date="2018" name="Elife">
        <title>Firefly genomes illuminate parallel origins of bioluminescence in beetles.</title>
        <authorList>
            <person name="Fallon T.R."/>
            <person name="Lower S.E."/>
            <person name="Chang C.H."/>
            <person name="Bessho-Uehara M."/>
            <person name="Martin G.J."/>
            <person name="Bewick A.J."/>
            <person name="Behringer M."/>
            <person name="Debat H.J."/>
            <person name="Wong I."/>
            <person name="Day J.C."/>
            <person name="Suvorov A."/>
            <person name="Silva C.J."/>
            <person name="Stanger-Hall K.F."/>
            <person name="Hall D.W."/>
            <person name="Schmitz R.J."/>
            <person name="Nelson D.R."/>
            <person name="Lewis S.M."/>
            <person name="Shigenobu S."/>
            <person name="Bybee S.M."/>
            <person name="Larracuente A.M."/>
            <person name="Oba Y."/>
            <person name="Weng J.K."/>
        </authorList>
    </citation>
    <scope>NUCLEOTIDE SEQUENCE [LARGE SCALE GENOMIC DNA]</scope>
    <source>
        <strain evidence="28">1611_PpyrPB1</strain>
        <tissue evidence="28">Whole body</tissue>
    </source>
</reference>
<dbReference type="Proteomes" id="UP000327044">
    <property type="component" value="Unassembled WGS sequence"/>
</dbReference>
<evidence type="ECO:0000256" key="18">
    <source>
        <dbReference type="ARBA" id="ARBA00023288"/>
    </source>
</evidence>
<dbReference type="PANTHER" id="PTHR11533">
    <property type="entry name" value="PROTEASE M1 ZINC METALLOPROTEASE"/>
    <property type="match status" value="1"/>
</dbReference>
<sequence length="901" mass="105142">MATLVLCLLLVLYANGALCQMDSYFLPKTIKPIRYNLTVAPDTYNTEAGLFYGNVNIDIEILENTRNVTIHVKSLTIYTALLTITDMKRRKRVGIVGTSEDTEREFYIIYLNEELEKGKRYMLTFGKYTGTLHNDMEGLFYAKYINAQNETKYMVVTEFEPSDARRTFPCFDEPALKATFILNIIRESTLMSASNEELHYTTYLGHGLYRDTYKETVPMSTYLLAFVVSEFRYYQKHPGIRMIMRPDAIAEGSMIYMLDESVKLLKVIEAYTGIPYVLKKLDMLGVPEEYFLDGAMENWGLVIYNEKYLVCTDRSHTMDIQKCATFSAHEFAHQWFGNLVSPKSWHYMWLSEGFAAYFQYFVTALAEPTWRLDEQYVVEEYQSSLRSDTAPLTEPINFVFTSPEMFPSSQIYYYKASAVIRMTEHFLTNRIFVQSLRSYLNNHKFGATVPSDLFREYQRAINRARKSHLLGGYTVNQILNSWYTNVGHPLVTVTRNYHSGTIAFTQQTFYKNGDTDGNLWYIPITYYLHKSGPRSFSDTTTDMWLVNATGTINNRFDDDWIIVNKHVIGYYRVNYDSENWRRVTNFLRTQDLKIIPPTNRAQLLDDAIYLAQCSKLDFEVALNVTTYLYRETDYIPIKSFLTNIEDLDRNLASKPEYDLFKTYIKWLLRKAYKKIGLQESPHDGHVDRLLRRLLAEWMCKFEDESCQQVGIQHVRRWRSSGVLHLSPDLQQFILCGGIQIATEDEWNFVLQRYYLTKDSNLKTQLIRGLSCIDKTSMIINFLDIIFTFKNAITPEDRSIAVGSMMQFSDNGMDTALKYFIEKRYPKSTYKANFNAVSMVIALPSRYQYQIDILKRQQGSINLPVYFYNDEALTDDELFFGIQVAHWLQIYSKDVIQSSHLH</sequence>
<keyword evidence="5" id="KW-1003">Cell membrane</keyword>
<feature type="binding site" evidence="20">
    <location>
        <position position="329"/>
    </location>
    <ligand>
        <name>Zn(2+)</name>
        <dbReference type="ChEBI" id="CHEBI:29105"/>
        <note>catalytic</note>
    </ligand>
</feature>
<accession>A0A1Y1MLM2</accession>
<dbReference type="Gene3D" id="2.60.40.1910">
    <property type="match status" value="1"/>
</dbReference>
<dbReference type="Pfam" id="PF11838">
    <property type="entry name" value="ERAP1_C"/>
    <property type="match status" value="1"/>
</dbReference>
<keyword evidence="29" id="KW-1185">Reference proteome</keyword>
<dbReference type="FunFam" id="1.10.390.10:FF:000013">
    <property type="entry name" value="Aminopeptidase N"/>
    <property type="match status" value="1"/>
</dbReference>
<evidence type="ECO:0000256" key="11">
    <source>
        <dbReference type="ARBA" id="ARBA00022801"/>
    </source>
</evidence>
<keyword evidence="18" id="KW-0449">Lipoprotein</keyword>
<comment type="similarity">
    <text evidence="3 22">Belongs to the peptidase M1 family.</text>
</comment>
<evidence type="ECO:0000256" key="7">
    <source>
        <dbReference type="ARBA" id="ARBA00022670"/>
    </source>
</evidence>
<dbReference type="FunFam" id="2.60.40.1730:FF:000001">
    <property type="entry name" value="Leucyl-cystinyl aminopeptidase"/>
    <property type="match status" value="1"/>
</dbReference>
<evidence type="ECO:0000256" key="17">
    <source>
        <dbReference type="ARBA" id="ARBA00023180"/>
    </source>
</evidence>
<dbReference type="InterPro" id="IPR001930">
    <property type="entry name" value="Peptidase_M1"/>
</dbReference>
<evidence type="ECO:0000256" key="20">
    <source>
        <dbReference type="PIRSR" id="PIRSR634016-3"/>
    </source>
</evidence>
<keyword evidence="11 22" id="KW-0378">Hydrolase</keyword>
<keyword evidence="8" id="KW-0812">Transmembrane</keyword>
<evidence type="ECO:0000256" key="16">
    <source>
        <dbReference type="ARBA" id="ARBA00023136"/>
    </source>
</evidence>
<evidence type="ECO:0000256" key="22">
    <source>
        <dbReference type="RuleBase" id="RU364040"/>
    </source>
</evidence>
<evidence type="ECO:0000256" key="23">
    <source>
        <dbReference type="SAM" id="SignalP"/>
    </source>
</evidence>
<dbReference type="InterPro" id="IPR027268">
    <property type="entry name" value="Peptidase_M4/M1_CTD_sf"/>
</dbReference>
<dbReference type="InterPro" id="IPR014782">
    <property type="entry name" value="Peptidase_M1_dom"/>
</dbReference>
<name>A0A1Y1MLM2_PHOPY</name>
<evidence type="ECO:0000259" key="26">
    <source>
        <dbReference type="Pfam" id="PF17900"/>
    </source>
</evidence>
<evidence type="ECO:0000256" key="21">
    <source>
        <dbReference type="PIRSR" id="PIRSR634016-4"/>
    </source>
</evidence>
<evidence type="ECO:0000256" key="6">
    <source>
        <dbReference type="ARBA" id="ARBA00022622"/>
    </source>
</evidence>
<dbReference type="Gene3D" id="1.10.390.10">
    <property type="entry name" value="Neutral Protease Domain 2"/>
    <property type="match status" value="1"/>
</dbReference>
<dbReference type="EC" id="3.4.11.-" evidence="22"/>
<keyword evidence="4 22" id="KW-0031">Aminopeptidase</keyword>
<evidence type="ECO:0000313" key="27">
    <source>
        <dbReference type="EMBL" id="JAV86571.1"/>
    </source>
</evidence>
<dbReference type="AlphaFoldDB" id="A0A1Y1MLM2"/>
<protein>
    <recommendedName>
        <fullName evidence="22">Aminopeptidase</fullName>
        <ecNumber evidence="22">3.4.11.-</ecNumber>
    </recommendedName>
</protein>
<dbReference type="SUPFAM" id="SSF55486">
    <property type="entry name" value="Metalloproteases ('zincins'), catalytic domain"/>
    <property type="match status" value="1"/>
</dbReference>
<evidence type="ECO:0000259" key="25">
    <source>
        <dbReference type="Pfam" id="PF11838"/>
    </source>
</evidence>
<dbReference type="PRINTS" id="PR00756">
    <property type="entry name" value="ALADIPTASE"/>
</dbReference>
<keyword evidence="13" id="KW-0735">Signal-anchor</keyword>
<dbReference type="FunFam" id="2.60.40.1910:FF:000008">
    <property type="entry name" value="Aminopeptidase"/>
    <property type="match status" value="1"/>
</dbReference>
<dbReference type="GO" id="GO:0070006">
    <property type="term" value="F:metalloaminopeptidase activity"/>
    <property type="evidence" value="ECO:0007669"/>
    <property type="project" value="TreeGrafter"/>
</dbReference>
<feature type="binding site" evidence="20">
    <location>
        <position position="333"/>
    </location>
    <ligand>
        <name>Zn(2+)</name>
        <dbReference type="ChEBI" id="CHEBI:29105"/>
        <note>catalytic</note>
    </ligand>
</feature>
<comment type="cofactor">
    <cofactor evidence="20 22">
        <name>Zn(2+)</name>
        <dbReference type="ChEBI" id="CHEBI:29105"/>
    </cofactor>
    <text evidence="20 22">Binds 1 zinc ion per subunit.</text>
</comment>
<keyword evidence="7 22" id="KW-0645">Protease</keyword>
<dbReference type="GO" id="GO:0008270">
    <property type="term" value="F:zinc ion binding"/>
    <property type="evidence" value="ECO:0007669"/>
    <property type="project" value="UniProtKB-UniRule"/>
</dbReference>
<feature type="domain" description="Peptidase M1 membrane alanine aminopeptidase" evidence="24">
    <location>
        <begin position="256"/>
        <end position="482"/>
    </location>
</feature>
<evidence type="ECO:0000313" key="29">
    <source>
        <dbReference type="Proteomes" id="UP000327044"/>
    </source>
</evidence>
<dbReference type="EMBL" id="VVIM01000004">
    <property type="protein sequence ID" value="KAB0800742.1"/>
    <property type="molecule type" value="Genomic_DNA"/>
</dbReference>
<dbReference type="Gene3D" id="1.25.50.20">
    <property type="match status" value="1"/>
</dbReference>
<keyword evidence="10 23" id="KW-0732">Signal</keyword>
<evidence type="ECO:0000256" key="1">
    <source>
        <dbReference type="ARBA" id="ARBA00004606"/>
    </source>
</evidence>
<dbReference type="GO" id="GO:0006508">
    <property type="term" value="P:proteolysis"/>
    <property type="evidence" value="ECO:0007669"/>
    <property type="project" value="UniProtKB-KW"/>
</dbReference>
<feature type="binding site" evidence="20">
    <location>
        <position position="352"/>
    </location>
    <ligand>
        <name>Zn(2+)</name>
        <dbReference type="ChEBI" id="CHEBI:29105"/>
        <note>catalytic</note>
    </ligand>
</feature>
<feature type="domain" description="ERAP1-like C-terminal" evidence="25">
    <location>
        <begin position="560"/>
        <end position="825"/>
    </location>
</feature>
<proteinExistence type="inferred from homology"/>
<keyword evidence="14" id="KW-1133">Transmembrane helix</keyword>
<keyword evidence="17" id="KW-0325">Glycoprotein</keyword>
<gene>
    <name evidence="28" type="ORF">PPYR_06481</name>
</gene>
<evidence type="ECO:0000259" key="24">
    <source>
        <dbReference type="Pfam" id="PF01433"/>
    </source>
</evidence>
<feature type="domain" description="Aminopeptidase N-like N-terminal" evidence="26">
    <location>
        <begin position="31"/>
        <end position="223"/>
    </location>
</feature>